<reference evidence="7 8" key="1">
    <citation type="submission" date="2024-08" db="EMBL/GenBank/DDBJ databases">
        <title>Clostridium lapicellarii sp. nov., and Clostridium renhuaiense sp. nov., two species isolated from the mud in a fermentation cellar used for producing sauce-flavour Chinese liquors.</title>
        <authorList>
            <person name="Yang F."/>
            <person name="Wang H."/>
            <person name="Chen L.Q."/>
            <person name="Zhou N."/>
            <person name="Lu J.J."/>
            <person name="Pu X.X."/>
            <person name="Wan B."/>
            <person name="Wang L."/>
            <person name="Liu S.J."/>
        </authorList>
    </citation>
    <scope>NUCLEOTIDE SEQUENCE [LARGE SCALE GENOMIC DNA]</scope>
    <source>
        <strain evidence="7 8">MT-5</strain>
    </source>
</reference>
<keyword evidence="3 6" id="KW-0812">Transmembrane</keyword>
<evidence type="ECO:0000256" key="5">
    <source>
        <dbReference type="ARBA" id="ARBA00023136"/>
    </source>
</evidence>
<dbReference type="PROSITE" id="PS51257">
    <property type="entry name" value="PROKAR_LIPOPROTEIN"/>
    <property type="match status" value="1"/>
</dbReference>
<feature type="transmembrane region" description="Helical" evidence="6">
    <location>
        <begin position="72"/>
        <end position="92"/>
    </location>
</feature>
<dbReference type="EMBL" id="JBGEWD010000002">
    <property type="protein sequence ID" value="MEY7999312.1"/>
    <property type="molecule type" value="Genomic_DNA"/>
</dbReference>
<keyword evidence="2" id="KW-1003">Cell membrane</keyword>
<evidence type="ECO:0000256" key="4">
    <source>
        <dbReference type="ARBA" id="ARBA00022989"/>
    </source>
</evidence>
<name>A0ABV4BKI7_9CLOT</name>
<feature type="transmembrane region" description="Helical" evidence="6">
    <location>
        <begin position="98"/>
        <end position="117"/>
    </location>
</feature>
<keyword evidence="4 6" id="KW-1133">Transmembrane helix</keyword>
<evidence type="ECO:0000256" key="6">
    <source>
        <dbReference type="SAM" id="Phobius"/>
    </source>
</evidence>
<feature type="transmembrane region" description="Helical" evidence="6">
    <location>
        <begin position="37"/>
        <end position="60"/>
    </location>
</feature>
<comment type="subcellular location">
    <subcellularLocation>
        <location evidence="1">Cell membrane</location>
        <topology evidence="1">Multi-pass membrane protein</topology>
    </subcellularLocation>
</comment>
<proteinExistence type="predicted"/>
<gene>
    <name evidence="7" type="ORF">AB8U03_03720</name>
</gene>
<accession>A0ABV4BKI7</accession>
<evidence type="ECO:0000313" key="8">
    <source>
        <dbReference type="Proteomes" id="UP001564657"/>
    </source>
</evidence>
<evidence type="ECO:0000256" key="1">
    <source>
        <dbReference type="ARBA" id="ARBA00004651"/>
    </source>
</evidence>
<feature type="transmembrane region" description="Helical" evidence="6">
    <location>
        <begin position="12"/>
        <end position="31"/>
    </location>
</feature>
<protein>
    <submittedName>
        <fullName evidence="7">ATP synthase subunit I</fullName>
    </submittedName>
</protein>
<evidence type="ECO:0000313" key="7">
    <source>
        <dbReference type="EMBL" id="MEY7999312.1"/>
    </source>
</evidence>
<comment type="caution">
    <text evidence="7">The sequence shown here is derived from an EMBL/GenBank/DDBJ whole genome shotgun (WGS) entry which is preliminary data.</text>
</comment>
<dbReference type="InterPro" id="IPR005598">
    <property type="entry name" value="ATP_synth_I"/>
</dbReference>
<organism evidence="7 8">
    <name type="scientific">Clostridium moutaii</name>
    <dbReference type="NCBI Taxonomy" id="3240932"/>
    <lineage>
        <taxon>Bacteria</taxon>
        <taxon>Bacillati</taxon>
        <taxon>Bacillota</taxon>
        <taxon>Clostridia</taxon>
        <taxon>Eubacteriales</taxon>
        <taxon>Clostridiaceae</taxon>
        <taxon>Clostridium</taxon>
    </lineage>
</organism>
<dbReference type="Proteomes" id="UP001564657">
    <property type="component" value="Unassembled WGS sequence"/>
</dbReference>
<dbReference type="RefSeq" id="WP_369703199.1">
    <property type="nucleotide sequence ID" value="NZ_JBGEWD010000002.1"/>
</dbReference>
<keyword evidence="5 6" id="KW-0472">Membrane</keyword>
<evidence type="ECO:0000256" key="3">
    <source>
        <dbReference type="ARBA" id="ARBA00022692"/>
    </source>
</evidence>
<sequence length="121" mass="13507">MDKHILDMVKKVSVINLVFGITIACLVQLIFKSYGLFILIGMLIAIFNFFVNSIVGGLVFQKLPNSSGSLYIISFIIRIVIAAGIGYVIFIHNKNNTIPYLFGYTAHLLGVYIYSVIESNR</sequence>
<keyword evidence="8" id="KW-1185">Reference proteome</keyword>
<evidence type="ECO:0000256" key="2">
    <source>
        <dbReference type="ARBA" id="ARBA00022475"/>
    </source>
</evidence>
<dbReference type="Pfam" id="PF03899">
    <property type="entry name" value="ATP-synt_I"/>
    <property type="match status" value="1"/>
</dbReference>